<feature type="region of interest" description="Disordered" evidence="3">
    <location>
        <begin position="1163"/>
        <end position="1193"/>
    </location>
</feature>
<keyword evidence="1" id="KW-0547">Nucleotide-binding</keyword>
<dbReference type="InterPro" id="IPR010488">
    <property type="entry name" value="Zeta_toxin_domain"/>
</dbReference>
<comment type="caution">
    <text evidence="5">The sequence shown here is derived from an EMBL/GenBank/DDBJ whole genome shotgun (WGS) entry which is preliminary data.</text>
</comment>
<evidence type="ECO:0000313" key="6">
    <source>
        <dbReference type="Proteomes" id="UP001165653"/>
    </source>
</evidence>
<evidence type="ECO:0000256" key="1">
    <source>
        <dbReference type="ARBA" id="ARBA00022741"/>
    </source>
</evidence>
<protein>
    <submittedName>
        <fullName evidence="5">Zeta toxin family protein</fullName>
    </submittedName>
</protein>
<evidence type="ECO:0000256" key="3">
    <source>
        <dbReference type="SAM" id="MobiDB-lite"/>
    </source>
</evidence>
<reference evidence="5" key="1">
    <citation type="submission" date="2022-10" db="EMBL/GenBank/DDBJ databases">
        <title>Luteolibacter sp. GHJ8, whole genome shotgun sequencing project.</title>
        <authorList>
            <person name="Zhao G."/>
            <person name="Shen L."/>
        </authorList>
    </citation>
    <scope>NUCLEOTIDE SEQUENCE</scope>
    <source>
        <strain evidence="5">GHJ8</strain>
    </source>
</reference>
<keyword evidence="6" id="KW-1185">Reference proteome</keyword>
<dbReference type="Gene3D" id="3.40.50.300">
    <property type="entry name" value="P-loop containing nucleotide triphosphate hydrolases"/>
    <property type="match status" value="1"/>
</dbReference>
<evidence type="ECO:0000259" key="4">
    <source>
        <dbReference type="Pfam" id="PF06414"/>
    </source>
</evidence>
<proteinExistence type="predicted"/>
<feature type="compositionally biased region" description="Gly residues" evidence="3">
    <location>
        <begin position="1038"/>
        <end position="1078"/>
    </location>
</feature>
<dbReference type="RefSeq" id="WP_264516597.1">
    <property type="nucleotide sequence ID" value="NZ_JAPDDR010000023.1"/>
</dbReference>
<evidence type="ECO:0000313" key="5">
    <source>
        <dbReference type="EMBL" id="MCW1916977.1"/>
    </source>
</evidence>
<sequence length="1510" mass="164349">METEAREEGVAVEEPVDSVTFETADTLAETRQTLAPAIEAIQAERKLPQAQPVKKEDVLGPRLAQRFSGPMTEEDLDAFVYDAMRQLPDLDPNDRLEVKSLVKRYEDYRTSRGEGPLPYLEGPMARAENQRVQGDLERFGKLFSGREGMLSGLPVESRRQFIDLYGDTPQAEEEMMESVSQAFVERMGGEKVDPQLWPAQRNAFARANFDWKGTEVIDGKTFYQLAGKEISRQQQDLALIGKVFEAGVHAALQGKSAAKAIEDLRKLVPAEDWARFRPGVQAGYAAVHADHSEEELVVARSLVEYLGSMADVPLEQITRLPVSAAFASFGRSDHATREKILGLVRTMVSAEGEKVDIKFNFQGGWDEGVLEIIDRLGSLGDQEQAKAARHLMEQGFMPESVPDGGGGLSPIEVLARMKWAEHDPMGPRRPALRPMTPQEREHWRETAESAEGFAAFTMNARADGVAIRSYIDDKREGWLDTLSDTTFLLGRSGPTTAVSMTKVVGVPVLMAIELPAQREHFRRIAPNADARTVEQMAFISATLSALTDRVQAKTFGLKLPAVSSLFAGTGTLGKVVGKVTEFGLKGAGATGQESFQSTVPDLVQQFYSALSKDVPGVKWEAVREREQQALGDNARVSFLMTLFAGGGGSLLRRNQVDPAQAKRELGDFKTLRQMGFGRQEAEDISARAENDPAGAADDVMAGTARMTPEERQQNVAQFEQEQVEQEQQQGGDDLDGELAPKRDDELPTTDEGIFQRALQEAEGRGNSVDLDKVRYLIPGYRDADPLTRDAKFLRKSAELNNRVLRELLKRKPEHGLVVIMAGGPGSGKSSVEHDLSVESDAVIDTTLSVEGSARRILAQIKDSGREASVVYVHRPFENAFGGVIDRYLKGKKSGEERIVPLAFVAQGHVGAQQFALQLAAEGVDIQVFDNSGEIGSHIERDIDFLEQNSYVESDERRAPRAARGAEEESGRGPQDDLGSDGRGRKEDAGASREGSRGDDPVAAAIGRLVAEGNAILERYRSEGKLTDAEVRAFRGEADGGPNGKGNGGPEGKSGGDGNAPRGGNGSTGGAAPAGGGPDPGRSNSGDPSPEDQGAKADDRVDRFHPLDAKVPVVEHLADGSAELRYPDGATEKVADVATAEKRVRAWEAEESVRQSEEIRAAAREIGQGQRTGDPGSNSPASAKDRTGSAKAAVDQAYARVRQGLAGTGLRHGRGARKVKTFLPGDSLPAYQKGVAKLARAVRDGGGDVTGPLRDHAADIAGAVMNRGKQDEARLIASLRGAEAGSAEPVLPGDVMSLEGDAKRAAIQDAFAKLAMDHAFGRLADAKVPENLLPLFRAVKETTRAVLKVGSSVARSPSDRNAREREKRRNNAREDLATRTIDLGFGPPQFDQVENFTVPEAKFGWNKSDDYEKTFFAKHPDLEGKVWVHHAVEQQMSEKYGGPIPEEEMNSLENLRGIPIDLNTDLHLRMIRMDLNDLYSQFKGWPPKEELLRFARIIDQRYGHLYIPPIL</sequence>
<feature type="domain" description="Zeta toxin" evidence="4">
    <location>
        <begin position="840"/>
        <end position="933"/>
    </location>
</feature>
<name>A0ABT3GAV4_9BACT</name>
<evidence type="ECO:0000256" key="2">
    <source>
        <dbReference type="ARBA" id="ARBA00022840"/>
    </source>
</evidence>
<feature type="region of interest" description="Disordered" evidence="3">
    <location>
        <begin position="1033"/>
        <end position="1104"/>
    </location>
</feature>
<gene>
    <name evidence="5" type="ORF">OJ996_25535</name>
</gene>
<dbReference type="Pfam" id="PF06414">
    <property type="entry name" value="Zeta_toxin"/>
    <property type="match status" value="1"/>
</dbReference>
<keyword evidence="2" id="KW-0067">ATP-binding</keyword>
<feature type="region of interest" description="Disordered" evidence="3">
    <location>
        <begin position="706"/>
        <end position="748"/>
    </location>
</feature>
<feature type="region of interest" description="Disordered" evidence="3">
    <location>
        <begin position="949"/>
        <end position="1000"/>
    </location>
</feature>
<dbReference type="InterPro" id="IPR027417">
    <property type="entry name" value="P-loop_NTPase"/>
</dbReference>
<feature type="region of interest" description="Disordered" evidence="3">
    <location>
        <begin position="1350"/>
        <end position="1374"/>
    </location>
</feature>
<organism evidence="5 6">
    <name type="scientific">Luteolibacter rhizosphaerae</name>
    <dbReference type="NCBI Taxonomy" id="2989719"/>
    <lineage>
        <taxon>Bacteria</taxon>
        <taxon>Pseudomonadati</taxon>
        <taxon>Verrucomicrobiota</taxon>
        <taxon>Verrucomicrobiia</taxon>
        <taxon>Verrucomicrobiales</taxon>
        <taxon>Verrucomicrobiaceae</taxon>
        <taxon>Luteolibacter</taxon>
    </lineage>
</organism>
<dbReference type="EMBL" id="JAPDDR010000023">
    <property type="protein sequence ID" value="MCW1916977.1"/>
    <property type="molecule type" value="Genomic_DNA"/>
</dbReference>
<feature type="compositionally biased region" description="Basic and acidic residues" evidence="3">
    <location>
        <begin position="953"/>
        <end position="999"/>
    </location>
</feature>
<feature type="compositionally biased region" description="Basic and acidic residues" evidence="3">
    <location>
        <begin position="1092"/>
        <end position="1104"/>
    </location>
</feature>
<dbReference type="Proteomes" id="UP001165653">
    <property type="component" value="Unassembled WGS sequence"/>
</dbReference>
<feature type="compositionally biased region" description="Low complexity" evidence="3">
    <location>
        <begin position="713"/>
        <end position="729"/>
    </location>
</feature>
<feature type="compositionally biased region" description="Polar residues" evidence="3">
    <location>
        <begin position="1168"/>
        <end position="1180"/>
    </location>
</feature>
<accession>A0ABT3GAV4</accession>
<feature type="compositionally biased region" description="Basic and acidic residues" evidence="3">
    <location>
        <begin position="1356"/>
        <end position="1374"/>
    </location>
</feature>